<evidence type="ECO:0000313" key="2">
    <source>
        <dbReference type="EMBL" id="KAF7266489.1"/>
    </source>
</evidence>
<organism evidence="2 3">
    <name type="scientific">Rhynchophorus ferrugineus</name>
    <name type="common">Red palm weevil</name>
    <name type="synonym">Curculio ferrugineus</name>
    <dbReference type="NCBI Taxonomy" id="354439"/>
    <lineage>
        <taxon>Eukaryota</taxon>
        <taxon>Metazoa</taxon>
        <taxon>Ecdysozoa</taxon>
        <taxon>Arthropoda</taxon>
        <taxon>Hexapoda</taxon>
        <taxon>Insecta</taxon>
        <taxon>Pterygota</taxon>
        <taxon>Neoptera</taxon>
        <taxon>Endopterygota</taxon>
        <taxon>Coleoptera</taxon>
        <taxon>Polyphaga</taxon>
        <taxon>Cucujiformia</taxon>
        <taxon>Curculionidae</taxon>
        <taxon>Dryophthorinae</taxon>
        <taxon>Rhynchophorus</taxon>
    </lineage>
</organism>
<dbReference type="EMBL" id="JAACXV010014535">
    <property type="protein sequence ID" value="KAF7266489.1"/>
    <property type="molecule type" value="Genomic_DNA"/>
</dbReference>
<feature type="region of interest" description="Disordered" evidence="1">
    <location>
        <begin position="119"/>
        <end position="148"/>
    </location>
</feature>
<comment type="caution">
    <text evidence="2">The sequence shown here is derived from an EMBL/GenBank/DDBJ whole genome shotgun (WGS) entry which is preliminary data.</text>
</comment>
<dbReference type="Proteomes" id="UP000625711">
    <property type="component" value="Unassembled WGS sequence"/>
</dbReference>
<protein>
    <submittedName>
        <fullName evidence="2">Uncharacterized protein</fullName>
    </submittedName>
</protein>
<dbReference type="OrthoDB" id="6361271at2759"/>
<evidence type="ECO:0000313" key="3">
    <source>
        <dbReference type="Proteomes" id="UP000625711"/>
    </source>
</evidence>
<accession>A0A834M672</accession>
<proteinExistence type="predicted"/>
<feature type="compositionally biased region" description="Acidic residues" evidence="1">
    <location>
        <begin position="135"/>
        <end position="148"/>
    </location>
</feature>
<sequence>MKLDPEKRYSLYIRLPIKIIDKEQISNLHPNIDQIHLPRQKSRQDLCGDDELVFNINYDVNVDEDDEFDFSINNDPNEDDNNDVDSASTLNQATENFVIDSYILHSNYISGLVRWEESENDDISEDSSIMTGSESDSDYDPDGNDDDEYIIAELSQEEFE</sequence>
<name>A0A834M672_RHYFE</name>
<dbReference type="AlphaFoldDB" id="A0A834M672"/>
<reference evidence="2" key="1">
    <citation type="submission" date="2020-08" db="EMBL/GenBank/DDBJ databases">
        <title>Genome sequencing and assembly of the red palm weevil Rhynchophorus ferrugineus.</title>
        <authorList>
            <person name="Dias G.B."/>
            <person name="Bergman C.M."/>
            <person name="Manee M."/>
        </authorList>
    </citation>
    <scope>NUCLEOTIDE SEQUENCE</scope>
    <source>
        <strain evidence="2">AA-2017</strain>
        <tissue evidence="2">Whole larva</tissue>
    </source>
</reference>
<evidence type="ECO:0000256" key="1">
    <source>
        <dbReference type="SAM" id="MobiDB-lite"/>
    </source>
</evidence>
<keyword evidence="3" id="KW-1185">Reference proteome</keyword>
<gene>
    <name evidence="2" type="ORF">GWI33_020172</name>
</gene>